<sequence>MKKNQSPTQIVEEIKSQFKVISKAGKASEQMYVNLQKKDYSNDLRYIKPDTPQKYQEVKKITTDQIKKIKDLKLSLKENKDMMDPRKAIPTLNEFSSPPKLQIIELKQNLQLQLDQERLEEQDQSRYDFQNSKLIMPPLTQRFSSQKDLMMNNNTGSNSSRMDNYHNDGDDTIRDDIQLFKTSLVHQQTSNSNLLDQSQQQQYIPNRRQLEKSSSLPTLNQSKVQQIDRSQIEPYLMNLKFSRQTKRKGIDTKDVNENRFENINKFPETLSQNKKIIWNLKFDKQKQRDEDWIRKKDSFGQQYDLVDVEKFKFKKTYIAKIAGDQTGNNNHHNHGGNLSSRYYY</sequence>
<dbReference type="AlphaFoldDB" id="A0A078AEN9"/>
<evidence type="ECO:0000313" key="3">
    <source>
        <dbReference type="Proteomes" id="UP000039865"/>
    </source>
</evidence>
<gene>
    <name evidence="2" type="primary">Contig13619.g14526</name>
    <name evidence="2" type="ORF">STYLEM_9303</name>
</gene>
<feature type="region of interest" description="Disordered" evidence="1">
    <location>
        <begin position="324"/>
        <end position="344"/>
    </location>
</feature>
<dbReference type="InParanoid" id="A0A078AEN9"/>
<dbReference type="EMBL" id="CCKQ01008846">
    <property type="protein sequence ID" value="CDW80306.1"/>
    <property type="molecule type" value="Genomic_DNA"/>
</dbReference>
<accession>A0A078AEN9</accession>
<dbReference type="Proteomes" id="UP000039865">
    <property type="component" value="Unassembled WGS sequence"/>
</dbReference>
<reference evidence="2 3" key="1">
    <citation type="submission" date="2014-06" db="EMBL/GenBank/DDBJ databases">
        <authorList>
            <person name="Swart Estienne"/>
        </authorList>
    </citation>
    <scope>NUCLEOTIDE SEQUENCE [LARGE SCALE GENOMIC DNA]</scope>
    <source>
        <strain evidence="2 3">130c</strain>
    </source>
</reference>
<name>A0A078AEN9_STYLE</name>
<evidence type="ECO:0000313" key="2">
    <source>
        <dbReference type="EMBL" id="CDW80306.1"/>
    </source>
</evidence>
<keyword evidence="3" id="KW-1185">Reference proteome</keyword>
<organism evidence="2 3">
    <name type="scientific">Stylonychia lemnae</name>
    <name type="common">Ciliate</name>
    <dbReference type="NCBI Taxonomy" id="5949"/>
    <lineage>
        <taxon>Eukaryota</taxon>
        <taxon>Sar</taxon>
        <taxon>Alveolata</taxon>
        <taxon>Ciliophora</taxon>
        <taxon>Intramacronucleata</taxon>
        <taxon>Spirotrichea</taxon>
        <taxon>Stichotrichia</taxon>
        <taxon>Sporadotrichida</taxon>
        <taxon>Oxytrichidae</taxon>
        <taxon>Stylonychinae</taxon>
        <taxon>Stylonychia</taxon>
    </lineage>
</organism>
<proteinExistence type="predicted"/>
<evidence type="ECO:0000256" key="1">
    <source>
        <dbReference type="SAM" id="MobiDB-lite"/>
    </source>
</evidence>
<protein>
    <submittedName>
        <fullName evidence="2">Uncharacterized protein</fullName>
    </submittedName>
</protein>